<dbReference type="PANTHER" id="PTHR15092:SF42">
    <property type="entry name" value="POLY(A)-SPECIFIC RIBONUCLEASE PARN-LIKE"/>
    <property type="match status" value="1"/>
</dbReference>
<evidence type="ECO:0000256" key="1">
    <source>
        <dbReference type="ARBA" id="ARBA00001968"/>
    </source>
</evidence>
<comment type="cofactor">
    <cofactor evidence="1">
        <name>a divalent metal cation</name>
        <dbReference type="ChEBI" id="CHEBI:60240"/>
    </cofactor>
</comment>
<dbReference type="InterPro" id="IPR036397">
    <property type="entry name" value="RNaseH_sf"/>
</dbReference>
<dbReference type="Pfam" id="PF04857">
    <property type="entry name" value="CAF1"/>
    <property type="match status" value="1"/>
</dbReference>
<dbReference type="GO" id="GO:0003723">
    <property type="term" value="F:RNA binding"/>
    <property type="evidence" value="ECO:0007669"/>
    <property type="project" value="TreeGrafter"/>
</dbReference>
<name>A0AAD3Y3S1_NEPGR</name>
<dbReference type="SUPFAM" id="SSF53098">
    <property type="entry name" value="Ribonuclease H-like"/>
    <property type="match status" value="1"/>
</dbReference>
<dbReference type="InterPro" id="IPR051181">
    <property type="entry name" value="CAF1_poly(A)_ribonucleases"/>
</dbReference>
<dbReference type="Gene3D" id="3.30.420.10">
    <property type="entry name" value="Ribonuclease H-like superfamily/Ribonuclease H"/>
    <property type="match status" value="2"/>
</dbReference>
<dbReference type="PANTHER" id="PTHR15092">
    <property type="entry name" value="POLY A -SPECIFIC RIBONUCLEASE/TARGET OF EGR1, MEMBER 1"/>
    <property type="match status" value="1"/>
</dbReference>
<dbReference type="AlphaFoldDB" id="A0AAD3Y3S1"/>
<dbReference type="InterPro" id="IPR006941">
    <property type="entry name" value="RNase_CAF1"/>
</dbReference>
<organism evidence="3 4">
    <name type="scientific">Nepenthes gracilis</name>
    <name type="common">Slender pitcher plant</name>
    <dbReference type="NCBI Taxonomy" id="150966"/>
    <lineage>
        <taxon>Eukaryota</taxon>
        <taxon>Viridiplantae</taxon>
        <taxon>Streptophyta</taxon>
        <taxon>Embryophyta</taxon>
        <taxon>Tracheophyta</taxon>
        <taxon>Spermatophyta</taxon>
        <taxon>Magnoliopsida</taxon>
        <taxon>eudicotyledons</taxon>
        <taxon>Gunneridae</taxon>
        <taxon>Pentapetalae</taxon>
        <taxon>Caryophyllales</taxon>
        <taxon>Nepenthaceae</taxon>
        <taxon>Nepenthes</taxon>
    </lineage>
</organism>
<protein>
    <submittedName>
        <fullName evidence="3">Uncharacterized protein</fullName>
    </submittedName>
</protein>
<comment type="similarity">
    <text evidence="2">Belongs to the CAF1 family.</text>
</comment>
<keyword evidence="4" id="KW-1185">Reference proteome</keyword>
<sequence length="608" mass="68219">MSRRRLLCTKVSARRTAAVDDSKRWKIKQVTKSNFTNDLLEEVNTHILNSDFIAVSLQNSGSYSAPWQRVLPFDTAETAYLKAKHAAERFQVLQFALCPFTLRASKLTAHPFNFHLFPRDELKIGMPSYSFSCQTSYLTSMARVGFDFNACIYDGISYLSRAQESAAKHQMGNLVLGAHAVQSLPASSIADALFSERIKSRVAHWRDACKDSNSRIEDPLVQSLRKLVLRSEEYGSRPCLDIDVCSERQVELVLEVLKDFSDDLVPLLILSKHGGTQAVRPVFVSSKDDKALFEDELKIQEEEQSKRIRGFREVIDLISASQKPVVAHNSINDFTFIHSKFFGPLPPSISDFKHSLRSFFPCIVDLNRLIKEVSPLKSLNIPAALSYLRSRFFAPIDVEIPDEGLSVELNEGKIHGHNVIRISQLFAKLCLVLKSGRSVLQADDGHKALSIEDYANIFYPCSSTSLENSGEEVSISSGYTRKLSCENLVFLWGFRHETPLGELKRLLSKGCVVVAFWKPGYSEAFLEEVGHGAINCEALREMVSDGLRAASYETYKNVLRNGIWDADLADSLEKALMLTGYSSSEVDLEPQAFEICWDDSTVINLDDL</sequence>
<dbReference type="GO" id="GO:0000175">
    <property type="term" value="F:3'-5'-RNA exonuclease activity"/>
    <property type="evidence" value="ECO:0007669"/>
    <property type="project" value="TreeGrafter"/>
</dbReference>
<gene>
    <name evidence="3" type="ORF">Nepgr_027659</name>
</gene>
<accession>A0AAD3Y3S1</accession>
<dbReference type="EMBL" id="BSYO01000030">
    <property type="protein sequence ID" value="GMH25816.1"/>
    <property type="molecule type" value="Genomic_DNA"/>
</dbReference>
<dbReference type="Proteomes" id="UP001279734">
    <property type="component" value="Unassembled WGS sequence"/>
</dbReference>
<evidence type="ECO:0000256" key="2">
    <source>
        <dbReference type="ARBA" id="ARBA00008372"/>
    </source>
</evidence>
<comment type="caution">
    <text evidence="3">The sequence shown here is derived from an EMBL/GenBank/DDBJ whole genome shotgun (WGS) entry which is preliminary data.</text>
</comment>
<proteinExistence type="inferred from homology"/>
<evidence type="ECO:0000313" key="3">
    <source>
        <dbReference type="EMBL" id="GMH25816.1"/>
    </source>
</evidence>
<reference evidence="3" key="1">
    <citation type="submission" date="2023-05" db="EMBL/GenBank/DDBJ databases">
        <title>Nepenthes gracilis genome sequencing.</title>
        <authorList>
            <person name="Fukushima K."/>
        </authorList>
    </citation>
    <scope>NUCLEOTIDE SEQUENCE</scope>
    <source>
        <strain evidence="3">SING2019-196</strain>
    </source>
</reference>
<evidence type="ECO:0000313" key="4">
    <source>
        <dbReference type="Proteomes" id="UP001279734"/>
    </source>
</evidence>
<dbReference type="InterPro" id="IPR012337">
    <property type="entry name" value="RNaseH-like_sf"/>
</dbReference>